<reference evidence="8 9" key="1">
    <citation type="journal article" date="2015" name="Genome Announc.">
        <title>Expanding the biotechnology potential of lactobacilli through comparative genomics of 213 strains and associated genera.</title>
        <authorList>
            <person name="Sun Z."/>
            <person name="Harris H.M."/>
            <person name="McCann A."/>
            <person name="Guo C."/>
            <person name="Argimon S."/>
            <person name="Zhang W."/>
            <person name="Yang X."/>
            <person name="Jeffery I.B."/>
            <person name="Cooney J.C."/>
            <person name="Kagawa T.F."/>
            <person name="Liu W."/>
            <person name="Song Y."/>
            <person name="Salvetti E."/>
            <person name="Wrobel A."/>
            <person name="Rasinkangas P."/>
            <person name="Parkhill J."/>
            <person name="Rea M.C."/>
            <person name="O'Sullivan O."/>
            <person name="Ritari J."/>
            <person name="Douillard F.P."/>
            <person name="Paul Ross R."/>
            <person name="Yang R."/>
            <person name="Briner A.E."/>
            <person name="Felis G.E."/>
            <person name="de Vos W.M."/>
            <person name="Barrangou R."/>
            <person name="Klaenhammer T.R."/>
            <person name="Caufield P.W."/>
            <person name="Cui Y."/>
            <person name="Zhang H."/>
            <person name="O'Toole P.W."/>
        </authorList>
    </citation>
    <scope>NUCLEOTIDE SEQUENCE [LARGE SCALE GENOMIC DNA]</scope>
    <source>
        <strain evidence="8 9">DSM 22696</strain>
    </source>
</reference>
<protein>
    <recommendedName>
        <fullName evidence="6">Lipoprotein</fullName>
    </recommendedName>
</protein>
<comment type="subcellular location">
    <subcellularLocation>
        <location evidence="1">Membrane</location>
        <topology evidence="1">Lipid-anchor</topology>
    </subcellularLocation>
</comment>
<dbReference type="OrthoDB" id="9812878at2"/>
<dbReference type="PANTHER" id="PTHR30429:SF1">
    <property type="entry name" value="D-METHIONINE-BINDING LIPOPROTEIN METQ-RELATED"/>
    <property type="match status" value="1"/>
</dbReference>
<evidence type="ECO:0000256" key="5">
    <source>
        <dbReference type="ARBA" id="ARBA00023288"/>
    </source>
</evidence>
<dbReference type="PIRSF" id="PIRSF002854">
    <property type="entry name" value="MetQ"/>
    <property type="match status" value="1"/>
</dbReference>
<keyword evidence="2" id="KW-0732">Signal</keyword>
<evidence type="ECO:0000313" key="8">
    <source>
        <dbReference type="EMBL" id="KRN96907.1"/>
    </source>
</evidence>
<dbReference type="AlphaFoldDB" id="A0A0R2L5G6"/>
<dbReference type="PANTHER" id="PTHR30429">
    <property type="entry name" value="D-METHIONINE-BINDING LIPOPROTEIN METQ"/>
    <property type="match status" value="1"/>
</dbReference>
<accession>A0A0R2L5G6</accession>
<gene>
    <name evidence="7" type="primary">plpC</name>
    <name evidence="8" type="ORF">IV55_GL000779</name>
    <name evidence="7" type="ORF">LSI01_04140</name>
</gene>
<keyword evidence="4" id="KW-0564">Palmitate</keyword>
<keyword evidence="3" id="KW-0472">Membrane</keyword>
<comment type="similarity">
    <text evidence="6">Belongs to the nlpA lipoprotein family.</text>
</comment>
<keyword evidence="5 6" id="KW-0449">Lipoprotein</keyword>
<dbReference type="InterPro" id="IPR004872">
    <property type="entry name" value="Lipoprotein_NlpA"/>
</dbReference>
<evidence type="ECO:0000313" key="10">
    <source>
        <dbReference type="Proteomes" id="UP000321429"/>
    </source>
</evidence>
<evidence type="ECO:0000256" key="3">
    <source>
        <dbReference type="ARBA" id="ARBA00023136"/>
    </source>
</evidence>
<dbReference type="EMBL" id="BJUD01000004">
    <property type="protein sequence ID" value="GEK28103.1"/>
    <property type="molecule type" value="Genomic_DNA"/>
</dbReference>
<dbReference type="EMBL" id="JQCB01000002">
    <property type="protein sequence ID" value="KRN96907.1"/>
    <property type="molecule type" value="Genomic_DNA"/>
</dbReference>
<evidence type="ECO:0000313" key="9">
    <source>
        <dbReference type="Proteomes" id="UP000051139"/>
    </source>
</evidence>
<dbReference type="Pfam" id="PF03180">
    <property type="entry name" value="Lipoprotein_9"/>
    <property type="match status" value="1"/>
</dbReference>
<evidence type="ECO:0000256" key="2">
    <source>
        <dbReference type="ARBA" id="ARBA00022729"/>
    </source>
</evidence>
<sequence>MEKKHLLRTLGIAFGLTLVLAGVSVHASAKTVRVGVVGDQDASIWRAVGKETAKKDGIQLKIVNFTDYNQPNNALTDHSIDINAFQSYNFQSQWNKSHKTDIVGIGNTYFQPLALYSQSAKKLSDLKHGAKVIIPNDAANEERGLLLLQRAGLIKLKHTNLPTPSDITHNKLDLKVTTVDAAQTARSLTSVDAAVVNGNYASAANLKLKNALYREQLKTGGQYINVVSSLKKDRHNKTYLKVVKAYQTEATKKNIDKYYKGNTLPAWK</sequence>
<dbReference type="Proteomes" id="UP000051139">
    <property type="component" value="Unassembled WGS sequence"/>
</dbReference>
<dbReference type="STRING" id="348151.IV55_GL000779"/>
<reference evidence="7 10" key="2">
    <citation type="submission" date="2019-07" db="EMBL/GenBank/DDBJ databases">
        <title>Whole genome shotgun sequence of Lactobacillus siliginis NBRC 101315.</title>
        <authorList>
            <person name="Hosoyama A."/>
            <person name="Uohara A."/>
            <person name="Ohji S."/>
            <person name="Ichikawa N."/>
        </authorList>
    </citation>
    <scope>NUCLEOTIDE SEQUENCE [LARGE SCALE GENOMIC DNA]</scope>
    <source>
        <strain evidence="7 10">NBRC 101315</strain>
    </source>
</reference>
<keyword evidence="9" id="KW-1185">Reference proteome</keyword>
<name>A0A0R2L5G6_9LACO</name>
<organism evidence="8 9">
    <name type="scientific">Furfurilactobacillus siliginis</name>
    <dbReference type="NCBI Taxonomy" id="348151"/>
    <lineage>
        <taxon>Bacteria</taxon>
        <taxon>Bacillati</taxon>
        <taxon>Bacillota</taxon>
        <taxon>Bacilli</taxon>
        <taxon>Lactobacillales</taxon>
        <taxon>Lactobacillaceae</taxon>
        <taxon>Furfurilactobacillus</taxon>
    </lineage>
</organism>
<comment type="caution">
    <text evidence="8">The sequence shown here is derived from an EMBL/GenBank/DDBJ whole genome shotgun (WGS) entry which is preliminary data.</text>
</comment>
<evidence type="ECO:0000313" key="7">
    <source>
        <dbReference type="EMBL" id="GEK28103.1"/>
    </source>
</evidence>
<dbReference type="Proteomes" id="UP000321429">
    <property type="component" value="Unassembled WGS sequence"/>
</dbReference>
<dbReference type="GO" id="GO:0016020">
    <property type="term" value="C:membrane"/>
    <property type="evidence" value="ECO:0007669"/>
    <property type="project" value="UniProtKB-SubCell"/>
</dbReference>
<evidence type="ECO:0000256" key="1">
    <source>
        <dbReference type="ARBA" id="ARBA00004635"/>
    </source>
</evidence>
<dbReference type="SUPFAM" id="SSF53850">
    <property type="entry name" value="Periplasmic binding protein-like II"/>
    <property type="match status" value="1"/>
</dbReference>
<evidence type="ECO:0000256" key="6">
    <source>
        <dbReference type="PIRNR" id="PIRNR002854"/>
    </source>
</evidence>
<proteinExistence type="inferred from homology"/>
<dbReference type="RefSeq" id="WP_057808762.1">
    <property type="nucleotide sequence ID" value="NZ_BJUD01000004.1"/>
</dbReference>
<dbReference type="PATRIC" id="fig|348151.3.peg.799"/>
<dbReference type="Gene3D" id="3.40.190.10">
    <property type="entry name" value="Periplasmic binding protein-like II"/>
    <property type="match status" value="2"/>
</dbReference>
<evidence type="ECO:0000256" key="4">
    <source>
        <dbReference type="ARBA" id="ARBA00023139"/>
    </source>
</evidence>